<evidence type="ECO:0000313" key="2">
    <source>
        <dbReference type="EMBL" id="SCG38137.1"/>
    </source>
</evidence>
<accession>A0A1C5GX13</accession>
<feature type="region of interest" description="Disordered" evidence="1">
    <location>
        <begin position="109"/>
        <end position="149"/>
    </location>
</feature>
<feature type="compositionally biased region" description="Polar residues" evidence="1">
    <location>
        <begin position="1"/>
        <end position="11"/>
    </location>
</feature>
<evidence type="ECO:0000313" key="3">
    <source>
        <dbReference type="Proteomes" id="UP000198215"/>
    </source>
</evidence>
<evidence type="ECO:0000256" key="1">
    <source>
        <dbReference type="SAM" id="MobiDB-lite"/>
    </source>
</evidence>
<sequence>MWASVSRQVQSRLPARTDQSRATSGPRVSIITCTACSRSSASTSSIVALPECVRTAARTVAISNIRICPWSRTTGRRGCCLGPRLSSWSVSLSAIRRCGPDAAVPTGWARSGPAGEASFEAASDGGHPQQPESGADRPAAAACSASPREVAGSPRLRDVIRHYHPGVFHVARELFDELRQYSGSAAFRDVLVPWTEKRGQMIVELLAPLARYGDWRREEYRWADPLEQAYALSRVNDVLLLGFQPALPVGAELPWAHDLHMGIQWPTVTLGEYRSFFTDLAMTLVDEPDFDPFLHEIVAVEPADDPGHPVEIVESLWPAVMHGELLFSRSGVRVRGGAQHVVAGIADRAPLDDVFLRRYRDTYDASLGWGHNSQWKTDFRRDYRTPTADHLNVDGELDIDKESGLDPELKSAIRDVIRDRYACPQAETRIGERNDVLASDYRVTLPRNRSSADTGRKTTSAVTTGPPTRRSA</sequence>
<dbReference type="Proteomes" id="UP000198215">
    <property type="component" value="Chromosome I"/>
</dbReference>
<dbReference type="EMBL" id="LT607753">
    <property type="protein sequence ID" value="SCG38137.1"/>
    <property type="molecule type" value="Genomic_DNA"/>
</dbReference>
<organism evidence="2 3">
    <name type="scientific">Micromonospora coxensis</name>
    <dbReference type="NCBI Taxonomy" id="356852"/>
    <lineage>
        <taxon>Bacteria</taxon>
        <taxon>Bacillati</taxon>
        <taxon>Actinomycetota</taxon>
        <taxon>Actinomycetes</taxon>
        <taxon>Micromonosporales</taxon>
        <taxon>Micromonosporaceae</taxon>
        <taxon>Micromonospora</taxon>
    </lineage>
</organism>
<feature type="region of interest" description="Disordered" evidence="1">
    <location>
        <begin position="446"/>
        <end position="472"/>
    </location>
</feature>
<proteinExistence type="predicted"/>
<feature type="compositionally biased region" description="Low complexity" evidence="1">
    <location>
        <begin position="136"/>
        <end position="148"/>
    </location>
</feature>
<feature type="region of interest" description="Disordered" evidence="1">
    <location>
        <begin position="1"/>
        <end position="22"/>
    </location>
</feature>
<feature type="compositionally biased region" description="Polar residues" evidence="1">
    <location>
        <begin position="447"/>
        <end position="466"/>
    </location>
</feature>
<name>A0A1C5GX13_9ACTN</name>
<dbReference type="AlphaFoldDB" id="A0A1C5GX13"/>
<gene>
    <name evidence="2" type="ORF">GA0070614_0479</name>
</gene>
<protein>
    <submittedName>
        <fullName evidence="2">Uncharacterized protein</fullName>
    </submittedName>
</protein>
<reference evidence="3" key="1">
    <citation type="submission" date="2016-06" db="EMBL/GenBank/DDBJ databases">
        <authorList>
            <person name="Varghese N."/>
            <person name="Submissions Spin"/>
        </authorList>
    </citation>
    <scope>NUCLEOTIDE SEQUENCE [LARGE SCALE GENOMIC DNA]</scope>
    <source>
        <strain evidence="3">DSM 45161</strain>
    </source>
</reference>
<keyword evidence="3" id="KW-1185">Reference proteome</keyword>